<dbReference type="InterPro" id="IPR010930">
    <property type="entry name" value="Flg_bb/hook_C_dom"/>
</dbReference>
<comment type="subunit">
    <text evidence="5 6">The basal body constitutes a major portion of the flagellar organelle and consists of four rings (L,P,S, and M) mounted on a central rod. The rod consists of about 26 subunits of FlgG in the distal portion, and FlgB, FlgC and FlgF are thought to build up the proximal portion of the rod with about 6 subunits each.</text>
</comment>
<dbReference type="PANTHER" id="PTHR30435:SF2">
    <property type="entry name" value="FLAGELLAR BASAL-BODY ROD PROTEIN FLGC"/>
    <property type="match status" value="1"/>
</dbReference>
<comment type="subcellular location">
    <subcellularLocation>
        <location evidence="1 6">Bacterial flagellum basal body</location>
    </subcellularLocation>
</comment>
<keyword evidence="9" id="KW-0969">Cilium</keyword>
<dbReference type="InterPro" id="IPR001444">
    <property type="entry name" value="Flag_bb_rod_N"/>
</dbReference>
<evidence type="ECO:0000256" key="5">
    <source>
        <dbReference type="ARBA" id="ARBA00025933"/>
    </source>
</evidence>
<feature type="domain" description="Flagellar basal-body/hook protein C-terminal" evidence="8">
    <location>
        <begin position="97"/>
        <end position="140"/>
    </location>
</feature>
<keyword evidence="9" id="KW-0966">Cell projection</keyword>
<name>A0A517ZCR7_9PLAN</name>
<dbReference type="EMBL" id="CP036275">
    <property type="protein sequence ID" value="QDU40255.1"/>
    <property type="molecule type" value="Genomic_DNA"/>
</dbReference>
<keyword evidence="4 6" id="KW-0975">Bacterial flagellum</keyword>
<evidence type="ECO:0000256" key="6">
    <source>
        <dbReference type="RuleBase" id="RU362062"/>
    </source>
</evidence>
<evidence type="ECO:0000256" key="3">
    <source>
        <dbReference type="ARBA" id="ARBA00017941"/>
    </source>
</evidence>
<dbReference type="Pfam" id="PF06429">
    <property type="entry name" value="Flg_bbr_C"/>
    <property type="match status" value="1"/>
</dbReference>
<dbReference type="GO" id="GO:0030694">
    <property type="term" value="C:bacterial-type flagellum basal body, rod"/>
    <property type="evidence" value="ECO:0007669"/>
    <property type="project" value="UniProtKB-UniRule"/>
</dbReference>
<evidence type="ECO:0000259" key="7">
    <source>
        <dbReference type="Pfam" id="PF00460"/>
    </source>
</evidence>
<dbReference type="GO" id="GO:0071978">
    <property type="term" value="P:bacterial-type flagellum-dependent swarming motility"/>
    <property type="evidence" value="ECO:0007669"/>
    <property type="project" value="TreeGrafter"/>
</dbReference>
<gene>
    <name evidence="9" type="primary">flgC</name>
    <name evidence="9" type="ORF">Mal4_46110</name>
</gene>
<dbReference type="Pfam" id="PF00460">
    <property type="entry name" value="Flg_bb_rod"/>
    <property type="match status" value="1"/>
</dbReference>
<organism evidence="9 10">
    <name type="scientific">Maioricimonas rarisocia</name>
    <dbReference type="NCBI Taxonomy" id="2528026"/>
    <lineage>
        <taxon>Bacteria</taxon>
        <taxon>Pseudomonadati</taxon>
        <taxon>Planctomycetota</taxon>
        <taxon>Planctomycetia</taxon>
        <taxon>Planctomycetales</taxon>
        <taxon>Planctomycetaceae</taxon>
        <taxon>Maioricimonas</taxon>
    </lineage>
</organism>
<accession>A0A517ZCR7</accession>
<evidence type="ECO:0000256" key="2">
    <source>
        <dbReference type="ARBA" id="ARBA00009677"/>
    </source>
</evidence>
<keyword evidence="9" id="KW-0282">Flagellum</keyword>
<protein>
    <recommendedName>
        <fullName evidence="3 6">Flagellar basal-body rod protein FlgC</fullName>
    </recommendedName>
</protein>
<dbReference type="RefSeq" id="WP_145371430.1">
    <property type="nucleotide sequence ID" value="NZ_CP036275.1"/>
</dbReference>
<evidence type="ECO:0000256" key="4">
    <source>
        <dbReference type="ARBA" id="ARBA00023143"/>
    </source>
</evidence>
<evidence type="ECO:0000313" key="9">
    <source>
        <dbReference type="EMBL" id="QDU40255.1"/>
    </source>
</evidence>
<dbReference type="PANTHER" id="PTHR30435">
    <property type="entry name" value="FLAGELLAR PROTEIN"/>
    <property type="match status" value="1"/>
</dbReference>
<dbReference type="OrthoDB" id="9794148at2"/>
<reference evidence="9 10" key="1">
    <citation type="submission" date="2019-02" db="EMBL/GenBank/DDBJ databases">
        <title>Deep-cultivation of Planctomycetes and their phenomic and genomic characterization uncovers novel biology.</title>
        <authorList>
            <person name="Wiegand S."/>
            <person name="Jogler M."/>
            <person name="Boedeker C."/>
            <person name="Pinto D."/>
            <person name="Vollmers J."/>
            <person name="Rivas-Marin E."/>
            <person name="Kohn T."/>
            <person name="Peeters S.H."/>
            <person name="Heuer A."/>
            <person name="Rast P."/>
            <person name="Oberbeckmann S."/>
            <person name="Bunk B."/>
            <person name="Jeske O."/>
            <person name="Meyerdierks A."/>
            <person name="Storesund J.E."/>
            <person name="Kallscheuer N."/>
            <person name="Luecker S."/>
            <person name="Lage O.M."/>
            <person name="Pohl T."/>
            <person name="Merkel B.J."/>
            <person name="Hornburger P."/>
            <person name="Mueller R.-W."/>
            <person name="Bruemmer F."/>
            <person name="Labrenz M."/>
            <person name="Spormann A.M."/>
            <person name="Op den Camp H."/>
            <person name="Overmann J."/>
            <person name="Amann R."/>
            <person name="Jetten M.S.M."/>
            <person name="Mascher T."/>
            <person name="Medema M.H."/>
            <person name="Devos D.P."/>
            <person name="Kaster A.-K."/>
            <person name="Ovreas L."/>
            <person name="Rohde M."/>
            <person name="Galperin M.Y."/>
            <person name="Jogler C."/>
        </authorList>
    </citation>
    <scope>NUCLEOTIDE SEQUENCE [LARGE SCALE GENOMIC DNA]</scope>
    <source>
        <strain evidence="9 10">Mal4</strain>
    </source>
</reference>
<evidence type="ECO:0000313" key="10">
    <source>
        <dbReference type="Proteomes" id="UP000320496"/>
    </source>
</evidence>
<evidence type="ECO:0000259" key="8">
    <source>
        <dbReference type="Pfam" id="PF06429"/>
    </source>
</evidence>
<dbReference type="InterPro" id="IPR006299">
    <property type="entry name" value="FlgC"/>
</dbReference>
<proteinExistence type="inferred from homology"/>
<feature type="domain" description="Flagellar basal body rod protein N-terminal" evidence="7">
    <location>
        <begin position="12"/>
        <end position="34"/>
    </location>
</feature>
<dbReference type="Proteomes" id="UP000320496">
    <property type="component" value="Chromosome"/>
</dbReference>
<dbReference type="AlphaFoldDB" id="A0A517ZCR7"/>
<dbReference type="KEGG" id="mri:Mal4_46110"/>
<comment type="similarity">
    <text evidence="2">Belongs to the flagella basal body rod proteins family.</text>
</comment>
<evidence type="ECO:0000256" key="1">
    <source>
        <dbReference type="ARBA" id="ARBA00004117"/>
    </source>
</evidence>
<dbReference type="NCBIfam" id="TIGR01395">
    <property type="entry name" value="FlgC"/>
    <property type="match status" value="1"/>
</dbReference>
<keyword evidence="10" id="KW-1185">Reference proteome</keyword>
<sequence>MGFGQLLSATDIAASGLAAERLRMEVVANNIANAHSTRTVEGGPYRRQQVVFSAALENAIGGGRPGLGGVNVVGIEQDMAPLQSVYDPGHPDAGPNGMVEMPNVRLPHEMVDLLTASRSYEANLKSLQMFRQMAEQALGLLRGLS</sequence>